<accession>A0A264VP57</accession>
<evidence type="ECO:0000313" key="2">
    <source>
        <dbReference type="Proteomes" id="UP000216001"/>
    </source>
</evidence>
<proteinExistence type="predicted"/>
<sequence>MLKSKNIYYLKIMMLVLLFIINNKISASPLNPNSIYTTSKLHNIINNAYYTIPKTLGPYFLYIPDEIKNSTNTECNITVIATGRSSTGSIHSMATPDISLLFGFSNIYNVGVVKYYSVTRNTPKHCSEVLPDFGVKFGQFDVRYINFFDYHASATGYADTCLQIIVNGKDVGTTCSVNVPEIPVLPSCNVSMPLTISHGNVNSNNINGNIAKIDGDISCTGDMSATFQFLPENEVDLLHGVKSQLDVCVSGKCMSNNLVQADIKKNTNLTFSVSSTLSSLGNPEPGSRVGNAILSIVIN</sequence>
<comment type="caution">
    <text evidence="1">The sequence shown here is derived from an EMBL/GenBank/DDBJ whole genome shotgun (WGS) entry which is preliminary data.</text>
</comment>
<reference evidence="1 2" key="1">
    <citation type="submission" date="2017-07" db="EMBL/GenBank/DDBJ databases">
        <title>blaIMP-27 on transferable plasmids in Proteus mirabilis and Providencia rettgeri.</title>
        <authorList>
            <person name="Potter R."/>
        </authorList>
    </citation>
    <scope>NUCLEOTIDE SEQUENCE [LARGE SCALE GENOMIC DNA]</scope>
    <source>
        <strain evidence="1 2">PR1</strain>
    </source>
</reference>
<dbReference type="GO" id="GO:0007155">
    <property type="term" value="P:cell adhesion"/>
    <property type="evidence" value="ECO:0007669"/>
    <property type="project" value="InterPro"/>
</dbReference>
<organism evidence="1 2">
    <name type="scientific">Providencia rettgeri</name>
    <dbReference type="NCBI Taxonomy" id="587"/>
    <lineage>
        <taxon>Bacteria</taxon>
        <taxon>Pseudomonadati</taxon>
        <taxon>Pseudomonadota</taxon>
        <taxon>Gammaproteobacteria</taxon>
        <taxon>Enterobacterales</taxon>
        <taxon>Morganellaceae</taxon>
        <taxon>Providencia</taxon>
    </lineage>
</organism>
<dbReference type="RefSeq" id="WP_094962504.1">
    <property type="nucleotide sequence ID" value="NZ_JADSTF010000005.1"/>
</dbReference>
<dbReference type="AlphaFoldDB" id="A0A264VP57"/>
<dbReference type="EMBL" id="NOWC01000026">
    <property type="protein sequence ID" value="OZS73103.1"/>
    <property type="molecule type" value="Genomic_DNA"/>
</dbReference>
<gene>
    <name evidence="1" type="ORF">CHI95_18445</name>
</gene>
<name>A0A264VP57_PRORE</name>
<dbReference type="Gene3D" id="2.60.40.1090">
    <property type="entry name" value="Fimbrial-type adhesion domain"/>
    <property type="match status" value="1"/>
</dbReference>
<evidence type="ECO:0008006" key="3">
    <source>
        <dbReference type="Google" id="ProtNLM"/>
    </source>
</evidence>
<protein>
    <recommendedName>
        <fullName evidence="3">Fimbrial protein</fullName>
    </recommendedName>
</protein>
<dbReference type="Proteomes" id="UP000216001">
    <property type="component" value="Unassembled WGS sequence"/>
</dbReference>
<dbReference type="InterPro" id="IPR036937">
    <property type="entry name" value="Adhesion_dom_fimbrial_sf"/>
</dbReference>
<dbReference type="GO" id="GO:0009289">
    <property type="term" value="C:pilus"/>
    <property type="evidence" value="ECO:0007669"/>
    <property type="project" value="InterPro"/>
</dbReference>
<evidence type="ECO:0000313" key="1">
    <source>
        <dbReference type="EMBL" id="OZS73103.1"/>
    </source>
</evidence>